<dbReference type="EMBL" id="LFIV01000364">
    <property type="protein sequence ID" value="KZL63462.1"/>
    <property type="molecule type" value="Genomic_DNA"/>
</dbReference>
<dbReference type="GO" id="GO:0003677">
    <property type="term" value="F:DNA binding"/>
    <property type="evidence" value="ECO:0007669"/>
    <property type="project" value="UniProtKB-KW"/>
</dbReference>
<dbReference type="Pfam" id="PF00098">
    <property type="entry name" value="zf-CCHC"/>
    <property type="match status" value="1"/>
</dbReference>
<dbReference type="SMART" id="SM00298">
    <property type="entry name" value="CHROMO"/>
    <property type="match status" value="1"/>
</dbReference>
<evidence type="ECO:0000256" key="17">
    <source>
        <dbReference type="ARBA" id="ARBA00022932"/>
    </source>
</evidence>
<reference evidence="31 32" key="1">
    <citation type="submission" date="2015-06" db="EMBL/GenBank/DDBJ databases">
        <title>Survival trade-offs in plant roots during colonization by closely related pathogenic and mutualistic fungi.</title>
        <authorList>
            <person name="Hacquard S."/>
            <person name="Kracher B."/>
            <person name="Hiruma K."/>
            <person name="Weinman A."/>
            <person name="Muench P."/>
            <person name="Garrido Oter R."/>
            <person name="Ver Loren van Themaat E."/>
            <person name="Dallerey J.-F."/>
            <person name="Damm U."/>
            <person name="Henrissat B."/>
            <person name="Lespinet O."/>
            <person name="Thon M."/>
            <person name="Kemen E."/>
            <person name="McHardy A.C."/>
            <person name="Schulze-Lefert P."/>
            <person name="O'Connell R.J."/>
        </authorList>
    </citation>
    <scope>NUCLEOTIDE SEQUENCE [LARGE SCALE GENOMIC DNA]</scope>
    <source>
        <strain evidence="31 32">0861</strain>
    </source>
</reference>
<dbReference type="Pfam" id="PF00078">
    <property type="entry name" value="RVT_1"/>
    <property type="match status" value="1"/>
</dbReference>
<keyword evidence="21" id="KW-0539">Nucleus</keyword>
<dbReference type="EMBL" id="LFIV01000364">
    <property type="protein sequence ID" value="KZL63461.1"/>
    <property type="molecule type" value="Genomic_DNA"/>
</dbReference>
<feature type="compositionally biased region" description="Basic and acidic residues" evidence="24">
    <location>
        <begin position="2166"/>
        <end position="2179"/>
    </location>
</feature>
<feature type="region of interest" description="Disordered" evidence="24">
    <location>
        <begin position="686"/>
        <end position="716"/>
    </location>
</feature>
<dbReference type="InterPro" id="IPR050951">
    <property type="entry name" value="Retrovirus_Pol_polyprotein"/>
</dbReference>
<dbReference type="InterPro" id="IPR000477">
    <property type="entry name" value="RT_dom"/>
</dbReference>
<feature type="compositionally biased region" description="Basic and acidic residues" evidence="24">
    <location>
        <begin position="376"/>
        <end position="386"/>
    </location>
</feature>
<evidence type="ECO:0000256" key="4">
    <source>
        <dbReference type="ARBA" id="ARBA00012493"/>
    </source>
</evidence>
<dbReference type="PROSITE" id="PS50158">
    <property type="entry name" value="ZF_CCHC"/>
    <property type="match status" value="1"/>
</dbReference>
<keyword evidence="14" id="KW-0694">RNA-binding</keyword>
<dbReference type="CDD" id="cd01647">
    <property type="entry name" value="RT_LTR"/>
    <property type="match status" value="1"/>
</dbReference>
<comment type="subunit">
    <text evidence="3">Component of the NuA4 histone acetyltransferase complex.</text>
</comment>
<proteinExistence type="predicted"/>
<dbReference type="InterPro" id="IPR023779">
    <property type="entry name" value="Chromodomain_CS"/>
</dbReference>
<dbReference type="Pfam" id="PF24626">
    <property type="entry name" value="SH3_Tf2-1"/>
    <property type="match status" value="1"/>
</dbReference>
<dbReference type="GO" id="GO:0004190">
    <property type="term" value="F:aspartic-type endopeptidase activity"/>
    <property type="evidence" value="ECO:0007669"/>
    <property type="project" value="UniProtKB-KW"/>
</dbReference>
<dbReference type="PROSITE" id="PS00141">
    <property type="entry name" value="ASP_PROTEASE"/>
    <property type="match status" value="1"/>
</dbReference>
<keyword evidence="25" id="KW-0472">Membrane</keyword>
<evidence type="ECO:0000313" key="32">
    <source>
        <dbReference type="Proteomes" id="UP000076552"/>
    </source>
</evidence>
<dbReference type="GO" id="GO:0003887">
    <property type="term" value="F:DNA-directed DNA polymerase activity"/>
    <property type="evidence" value="ECO:0007669"/>
    <property type="project" value="UniProtKB-KW"/>
</dbReference>
<dbReference type="FunFam" id="3.30.70.270:FF:000026">
    <property type="entry name" value="Transposon Ty3-G Gag-Pol polyprotein"/>
    <property type="match status" value="1"/>
</dbReference>
<dbReference type="InterPro" id="IPR023780">
    <property type="entry name" value="Chromo_domain"/>
</dbReference>
<evidence type="ECO:0000256" key="10">
    <source>
        <dbReference type="ARBA" id="ARBA00022750"/>
    </source>
</evidence>
<keyword evidence="9" id="KW-0479">Metal-binding</keyword>
<dbReference type="Gene3D" id="3.30.70.270">
    <property type="match status" value="2"/>
</dbReference>
<evidence type="ECO:0000256" key="5">
    <source>
        <dbReference type="ARBA" id="ARBA00022670"/>
    </source>
</evidence>
<evidence type="ECO:0000256" key="24">
    <source>
        <dbReference type="SAM" id="MobiDB-lite"/>
    </source>
</evidence>
<evidence type="ECO:0000259" key="28">
    <source>
        <dbReference type="PROSITE" id="PS50878"/>
    </source>
</evidence>
<dbReference type="GO" id="GO:0003964">
    <property type="term" value="F:RNA-directed DNA polymerase activity"/>
    <property type="evidence" value="ECO:0007669"/>
    <property type="project" value="UniProtKB-KW"/>
</dbReference>
<keyword evidence="17" id="KW-0239">DNA-directed DNA polymerase</keyword>
<keyword evidence="18" id="KW-0238">DNA-binding</keyword>
<dbReference type="InterPro" id="IPR012337">
    <property type="entry name" value="RNaseH-like_sf"/>
</dbReference>
<dbReference type="GO" id="GO:0015074">
    <property type="term" value="P:DNA integration"/>
    <property type="evidence" value="ECO:0007669"/>
    <property type="project" value="UniProtKB-KW"/>
</dbReference>
<keyword evidence="20" id="KW-0233">DNA recombination</keyword>
<dbReference type="PANTHER" id="PTHR37984">
    <property type="entry name" value="PROTEIN CBG26694"/>
    <property type="match status" value="1"/>
</dbReference>
<feature type="region of interest" description="Disordered" evidence="24">
    <location>
        <begin position="322"/>
        <end position="386"/>
    </location>
</feature>
<dbReference type="GO" id="GO:0006508">
    <property type="term" value="P:proteolysis"/>
    <property type="evidence" value="ECO:0007669"/>
    <property type="project" value="UniProtKB-KW"/>
</dbReference>
<keyword evidence="5" id="KW-0645">Protease</keyword>
<dbReference type="InterPro" id="IPR043128">
    <property type="entry name" value="Rev_trsase/Diguanyl_cyclase"/>
</dbReference>
<dbReference type="Gene3D" id="2.40.50.40">
    <property type="match status" value="1"/>
</dbReference>
<dbReference type="PROSITE" id="PS00598">
    <property type="entry name" value="CHROMO_1"/>
    <property type="match status" value="1"/>
</dbReference>
<evidence type="ECO:0000256" key="21">
    <source>
        <dbReference type="ARBA" id="ARBA00023242"/>
    </source>
</evidence>
<dbReference type="Pfam" id="PF00385">
    <property type="entry name" value="Chromo"/>
    <property type="match status" value="1"/>
</dbReference>
<feature type="compositionally biased region" description="Basic and acidic residues" evidence="24">
    <location>
        <begin position="687"/>
        <end position="696"/>
    </location>
</feature>
<accession>A0A166LFJ3</accession>
<feature type="transmembrane region" description="Helical" evidence="25">
    <location>
        <begin position="2111"/>
        <end position="2130"/>
    </location>
</feature>
<keyword evidence="6" id="KW-0808">Transferase</keyword>
<dbReference type="SUPFAM" id="SSF56672">
    <property type="entry name" value="DNA/RNA polymerases"/>
    <property type="match status" value="1"/>
</dbReference>
<evidence type="ECO:0000256" key="13">
    <source>
        <dbReference type="ARBA" id="ARBA00022842"/>
    </source>
</evidence>
<dbReference type="Pfam" id="PF17917">
    <property type="entry name" value="RT_RNaseH"/>
    <property type="match status" value="1"/>
</dbReference>
<feature type="region of interest" description="Disordered" evidence="24">
    <location>
        <begin position="634"/>
        <end position="655"/>
    </location>
</feature>
<evidence type="ECO:0000256" key="25">
    <source>
        <dbReference type="SAM" id="Phobius"/>
    </source>
</evidence>
<keyword evidence="10" id="KW-0064">Aspartyl protease</keyword>
<evidence type="ECO:0000256" key="7">
    <source>
        <dbReference type="ARBA" id="ARBA00022695"/>
    </source>
</evidence>
<dbReference type="GO" id="GO:0006338">
    <property type="term" value="P:chromatin remodeling"/>
    <property type="evidence" value="ECO:0007669"/>
    <property type="project" value="UniProtKB-ARBA"/>
</dbReference>
<dbReference type="InterPro" id="IPR000953">
    <property type="entry name" value="Chromo/chromo_shadow_dom"/>
</dbReference>
<keyword evidence="12" id="KW-0378">Hydrolase</keyword>
<evidence type="ECO:0000259" key="26">
    <source>
        <dbReference type="PROSITE" id="PS50013"/>
    </source>
</evidence>
<evidence type="ECO:0000259" key="27">
    <source>
        <dbReference type="PROSITE" id="PS50158"/>
    </source>
</evidence>
<feature type="coiled-coil region" evidence="23">
    <location>
        <begin position="92"/>
        <end position="126"/>
    </location>
</feature>
<dbReference type="Gene3D" id="4.10.60.10">
    <property type="entry name" value="Zinc finger, CCHC-type"/>
    <property type="match status" value="1"/>
</dbReference>
<keyword evidence="19" id="KW-0496">Mitochondrion</keyword>
<keyword evidence="23" id="KW-0175">Coiled coil</keyword>
<feature type="region of interest" description="Disordered" evidence="24">
    <location>
        <begin position="2141"/>
        <end position="2184"/>
    </location>
</feature>
<feature type="domain" description="Chromo" evidence="26">
    <location>
        <begin position="1975"/>
        <end position="2034"/>
    </location>
</feature>
<dbReference type="GO" id="GO:0005634">
    <property type="term" value="C:nucleus"/>
    <property type="evidence" value="ECO:0007669"/>
    <property type="project" value="UniProtKB-SubCell"/>
</dbReference>
<dbReference type="SUPFAM" id="SSF54160">
    <property type="entry name" value="Chromo domain-like"/>
    <property type="match status" value="1"/>
</dbReference>
<dbReference type="InterPro" id="IPR001969">
    <property type="entry name" value="Aspartic_peptidase_AS"/>
</dbReference>
<comment type="caution">
    <text evidence="31">The sequence shown here is derived from an EMBL/GenBank/DDBJ whole genome shotgun (WGS) entry which is preliminary data.</text>
</comment>
<feature type="region of interest" description="Disordered" evidence="24">
    <location>
        <begin position="1"/>
        <end position="32"/>
    </location>
</feature>
<dbReference type="Pfam" id="PF17921">
    <property type="entry name" value="Integrase_H2C2"/>
    <property type="match status" value="1"/>
</dbReference>
<dbReference type="InterPro" id="IPR001584">
    <property type="entry name" value="Integrase_cat-core"/>
</dbReference>
<keyword evidence="13" id="KW-0460">Magnesium</keyword>
<dbReference type="GO" id="GO:0005739">
    <property type="term" value="C:mitochondrion"/>
    <property type="evidence" value="ECO:0007669"/>
    <property type="project" value="UniProtKB-SubCell"/>
</dbReference>
<protein>
    <recommendedName>
        <fullName evidence="4">RNA-directed DNA polymerase</fullName>
        <ecNumber evidence="4">2.7.7.49</ecNumber>
    </recommendedName>
</protein>
<evidence type="ECO:0000256" key="15">
    <source>
        <dbReference type="ARBA" id="ARBA00022908"/>
    </source>
</evidence>
<feature type="region of interest" description="Disordered" evidence="24">
    <location>
        <begin position="469"/>
        <end position="502"/>
    </location>
</feature>
<dbReference type="CDD" id="cd00303">
    <property type="entry name" value="retropepsin_like"/>
    <property type="match status" value="1"/>
</dbReference>
<evidence type="ECO:0000256" key="8">
    <source>
        <dbReference type="ARBA" id="ARBA00022722"/>
    </source>
</evidence>
<dbReference type="GO" id="GO:0006310">
    <property type="term" value="P:DNA recombination"/>
    <property type="evidence" value="ECO:0007669"/>
    <property type="project" value="UniProtKB-KW"/>
</dbReference>
<dbReference type="SUPFAM" id="SSF57756">
    <property type="entry name" value="Retrovirus zinc finger-like domains"/>
    <property type="match status" value="1"/>
</dbReference>
<dbReference type="InterPro" id="IPR041588">
    <property type="entry name" value="Integrase_H2C2"/>
</dbReference>
<evidence type="ECO:0000256" key="16">
    <source>
        <dbReference type="ARBA" id="ARBA00022918"/>
    </source>
</evidence>
<feature type="region of interest" description="Disordered" evidence="24">
    <location>
        <begin position="903"/>
        <end position="927"/>
    </location>
</feature>
<evidence type="ECO:0000256" key="9">
    <source>
        <dbReference type="ARBA" id="ARBA00022723"/>
    </source>
</evidence>
<feature type="compositionally biased region" description="Basic and acidic residues" evidence="24">
    <location>
        <begin position="2143"/>
        <end position="2152"/>
    </location>
</feature>
<feature type="region of interest" description="Disordered" evidence="24">
    <location>
        <begin position="2023"/>
        <end position="2051"/>
    </location>
</feature>
<evidence type="ECO:0000256" key="6">
    <source>
        <dbReference type="ARBA" id="ARBA00022679"/>
    </source>
</evidence>
<evidence type="ECO:0000256" key="14">
    <source>
        <dbReference type="ARBA" id="ARBA00022884"/>
    </source>
</evidence>
<keyword evidence="22" id="KW-0863">Zinc-finger</keyword>
<feature type="compositionally biased region" description="Basic and acidic residues" evidence="24">
    <location>
        <begin position="343"/>
        <end position="352"/>
    </location>
</feature>
<feature type="compositionally biased region" description="Low complexity" evidence="24">
    <location>
        <begin position="1"/>
        <end position="18"/>
    </location>
</feature>
<dbReference type="CDD" id="cd00024">
    <property type="entry name" value="CD_CSD"/>
    <property type="match status" value="1"/>
</dbReference>
<dbReference type="Gene3D" id="3.30.420.10">
    <property type="entry name" value="Ribonuclease H-like superfamily/Ribonuclease H"/>
    <property type="match status" value="2"/>
</dbReference>
<feature type="domain" description="Integrase catalytic" evidence="29">
    <location>
        <begin position="1671"/>
        <end position="1847"/>
    </location>
</feature>
<evidence type="ECO:0000256" key="19">
    <source>
        <dbReference type="ARBA" id="ARBA00023128"/>
    </source>
</evidence>
<dbReference type="PROSITE" id="PS50013">
    <property type="entry name" value="CHROMO_2"/>
    <property type="match status" value="1"/>
</dbReference>
<keyword evidence="32" id="KW-1185">Reference proteome</keyword>
<dbReference type="InterPro" id="IPR036397">
    <property type="entry name" value="RNaseH_sf"/>
</dbReference>
<evidence type="ECO:0000256" key="12">
    <source>
        <dbReference type="ARBA" id="ARBA00022801"/>
    </source>
</evidence>
<dbReference type="Gene3D" id="3.10.10.10">
    <property type="entry name" value="HIV Type 1 Reverse Transcriptase, subunit A, domain 1"/>
    <property type="match status" value="1"/>
</dbReference>
<keyword evidence="7" id="KW-0548">Nucleotidyltransferase</keyword>
<dbReference type="InterPro" id="IPR021109">
    <property type="entry name" value="Peptidase_aspartic_dom_sf"/>
</dbReference>
<evidence type="ECO:0000256" key="11">
    <source>
        <dbReference type="ARBA" id="ARBA00022759"/>
    </source>
</evidence>
<evidence type="ECO:0000256" key="20">
    <source>
        <dbReference type="ARBA" id="ARBA00023172"/>
    </source>
</evidence>
<evidence type="ECO:0000256" key="22">
    <source>
        <dbReference type="PROSITE-ProRule" id="PRU00047"/>
    </source>
</evidence>
<dbReference type="CDD" id="cd09274">
    <property type="entry name" value="RNase_HI_RT_Ty3"/>
    <property type="match status" value="1"/>
</dbReference>
<dbReference type="Proteomes" id="UP000076552">
    <property type="component" value="Unassembled WGS sequence"/>
</dbReference>
<dbReference type="SUPFAM" id="SSF50630">
    <property type="entry name" value="Acid proteases"/>
    <property type="match status" value="1"/>
</dbReference>
<keyword evidence="25" id="KW-0812">Transmembrane</keyword>
<gene>
    <name evidence="31" type="ORF">CT0861_12410</name>
    <name evidence="30" type="ORF">CT0861_12411</name>
</gene>
<dbReference type="Pfam" id="PF03732">
    <property type="entry name" value="Retrotrans_gag"/>
    <property type="match status" value="1"/>
</dbReference>
<dbReference type="SMART" id="SM00343">
    <property type="entry name" value="ZnF_C2HC"/>
    <property type="match status" value="1"/>
</dbReference>
<organism evidence="31 32">
    <name type="scientific">Colletotrichum tofieldiae</name>
    <dbReference type="NCBI Taxonomy" id="708197"/>
    <lineage>
        <taxon>Eukaryota</taxon>
        <taxon>Fungi</taxon>
        <taxon>Dikarya</taxon>
        <taxon>Ascomycota</taxon>
        <taxon>Pezizomycotina</taxon>
        <taxon>Sordariomycetes</taxon>
        <taxon>Hypocreomycetidae</taxon>
        <taxon>Glomerellales</taxon>
        <taxon>Glomerellaceae</taxon>
        <taxon>Colletotrichum</taxon>
        <taxon>Colletotrichum spaethianum species complex</taxon>
    </lineage>
</organism>
<evidence type="ECO:0000259" key="29">
    <source>
        <dbReference type="PROSITE" id="PS50994"/>
    </source>
</evidence>
<evidence type="ECO:0000256" key="23">
    <source>
        <dbReference type="SAM" id="Coils"/>
    </source>
</evidence>
<name>A0A166LFJ3_9PEZI</name>
<dbReference type="InterPro" id="IPR005162">
    <property type="entry name" value="Retrotrans_gag_dom"/>
</dbReference>
<dbReference type="EC" id="2.7.7.49" evidence="4"/>
<evidence type="ECO:0000256" key="1">
    <source>
        <dbReference type="ARBA" id="ARBA00004123"/>
    </source>
</evidence>
<dbReference type="GO" id="GO:0004519">
    <property type="term" value="F:endonuclease activity"/>
    <property type="evidence" value="ECO:0007669"/>
    <property type="project" value="UniProtKB-KW"/>
</dbReference>
<dbReference type="PROSITE" id="PS50878">
    <property type="entry name" value="RT_POL"/>
    <property type="match status" value="1"/>
</dbReference>
<dbReference type="InterPro" id="IPR016197">
    <property type="entry name" value="Chromo-like_dom_sf"/>
</dbReference>
<keyword evidence="11" id="KW-0255">Endonuclease</keyword>
<evidence type="ECO:0000256" key="18">
    <source>
        <dbReference type="ARBA" id="ARBA00023125"/>
    </source>
</evidence>
<dbReference type="InterPro" id="IPR056924">
    <property type="entry name" value="SH3_Tf2-1"/>
</dbReference>
<feature type="compositionally biased region" description="Low complexity" evidence="24">
    <location>
        <begin position="697"/>
        <end position="709"/>
    </location>
</feature>
<dbReference type="FunFam" id="3.30.420.10:FF:000032">
    <property type="entry name" value="Retrovirus-related Pol polyprotein from transposon 297-like Protein"/>
    <property type="match status" value="1"/>
</dbReference>
<evidence type="ECO:0000313" key="30">
    <source>
        <dbReference type="EMBL" id="KZL63461.1"/>
    </source>
</evidence>
<keyword evidence="22" id="KW-0862">Zinc</keyword>
<dbReference type="InterPro" id="IPR001878">
    <property type="entry name" value="Znf_CCHC"/>
</dbReference>
<sequence length="2208" mass="255420">MSSPKTNPTSSTPKTPKSLDQELAQAMDLDEEPGMPEINFDDEGEAILNTEQYLAIRKTVERNAKRNKQLADIVNSNAAQLEQLKGTSDHDLRQMQAIINDTLAKLEAKNNEAIALGQEVKTLQAAANIISTPVEGRDKLKLNSPGTYDGTSGQLKGFLIQVRTYQTFHATNFRNETERVIYAGTFLRGKALSWFEPFQEEFLRNNGELSVCSYETQNIFGSMTGFEQALKSLFQDPDEKRQAERDLASLRQTKAASHYAAEFRRLAARLNITDESLIFMFYTGLKEDVKDELAKIVNTPEDFLGYVELAVRIDTRLYERRKEKGENKRIPNIGKKYQWQPRHKNEQRKDNGNWKGPSTASGYHAGPMDVSVASKQEQRPPRDPKTIKCYNCEKLGHMARDCRQAKRLQNKPVPEGSKHASIARREIPHEQLTWTTCYNDDCLTHQDGKEQAGWYPKAPKNKTVAVSQKDTRETTHEPNQQALTVDNVTNARDQVPRPSQQLAREEVRELGRMVDEHLRRGVVTSTNVPYDAEYLYQVRYGPRIQGPLTIEMHNRRCIRKLQLGCNLAIDQLRERPHMMRTLYALLPRLEQRIKAQGNSKELYRLEQQIEEGREELEEEDPTEYLQKPTKIVAVGHKQAQKPRHPPPQLSIRERTPQDTIEMYAGHTSSEDEESLDEFIPPSKLQRRAAEQLRDVPRSSPSVTTETPSSKVRRWEEGLLSPLIEQDDGEAPYDSDEPLASQRYVDYSDTVPDFRPEVRKDSNDQYARFYGTEEAVIDHRPEKPFLESAQFGDHEYLDYTHPLHRRVFWADCIYDDCSYHAHEKSDHTFYPRRRGQIPIPDVYLQSEVGTWEIKEYNAPWLYFQPCPRHPMPCVNKITKHWSDCLFDKCKLHYEGKARTWRTQIKEVSEPTTTPQGKGKRPSPATEHKSLCAATKEDDAHLFLEILIDGQPTQVMIDSGAQANLISPRMVNQRNIPWRIKEVPYDLRNVEGETVEYGGGTIDKETVQLPMVTHGHQEQLIFDITEIGHLNVILGIPWLRKNNPDIDWKTGHLQWRDSTARQRCVQQPPSESKRQKYVAYIRRIEPTRDERFEDFEKNQREEERLSPIPEEYRKYQKLFAEELETGLPEHSSYDHEIPLKEGAHPKFHKIYGLNETEREALDKYLAENLKKGYIRPSTSPAGYPILFVPKKNGKLRLCVDYRQLNDITIKNCYPLPLISELRDQLYEAKWFTALDLKGAYNLIRMKEGEEWKTCFRTRKGNFEYLVMPFGLTNAPATFQTMINHVLRGFLDVFVVVYLDDILIYSRNLEEHKEHVHKVLQKLQEAKLLVEPEKSVFHSQRVDFLGFTITPGEIRMENGKIAAVKDWPRPQNVKDIQSFLGFVNFYRRFLKGYSGKINPLIKLTRKDTPFEWTEEQEKAFEDIKQQVLSEPVLVIPDPRKPFELETDASDYAIGGQLGQRDNDGKLHPCAFFSRKLSGPELNYQIHDKELMAIIEAFKEWKPQLSGTKHEVKVYTDHKNLAHFTTSKVLNKRQIRWSEFLSEFNFRIIYVKGTENGRADALSRRPDHEVPVPDETLVILKQDDKGDLVPAQKLIMIGTRVNTSTTGRMTHDQIREIHSARAHGHQGVTKTFKRIRQHYDKRVTRQEVASAIKDCEMCKKSKNSPHKPYGQIQPLPVPPEAWHSISLDFIVKLPKSEEPLTKTDYDSILVVVDRLTKYAYFIPYLESSTAEDLAYTFLKYIVSNHGLPKEIVSDRDKLFTSKFWKSLISQLGADHKLSTAFHPQTDGQTERINQILEQYLRCYVNYDQDNWVSLLPMAQFAYNSAVGESTLNSPFYLNYGFEPTAYGEPRQGPRALKAVANFNKLREIQENVIKDLEFVRTRMKKYANTSRMTGPSFEEGDSAYLLRRNIKTKRPSDKLDYKKLGPFKIIKKISDVNFKLELPDTMKIHPVFHIALLEPAPRGSNTNDCIIVESPEPEYEVERIIDERDENGEKQYLVKWKNYGHEDNSWEPVKNLQHSQQLVQDYHDSQPNLTPGPAGPSQRNPRQARKNPRLVRIQSRNQPILLIQLLHPPTKRFLLPFANLLTNRTNPRQATRRLSHLRLKLGKLSVKSKELLTSLLFLFIPFLLLHVQALNYRKISKSATTSEEERTYEWKPPKRHHKASSARCTNDNEKNPHQSDMRPSHGNNECKACLVQSNEIQYTPKGCGARDP</sequence>
<dbReference type="Gene3D" id="1.10.340.70">
    <property type="match status" value="1"/>
</dbReference>
<comment type="subcellular location">
    <subcellularLocation>
        <location evidence="2">Mitochondrion</location>
    </subcellularLocation>
    <subcellularLocation>
        <location evidence="1">Nucleus</location>
    </subcellularLocation>
</comment>
<keyword evidence="15" id="KW-0229">DNA integration</keyword>
<dbReference type="GO" id="GO:0008270">
    <property type="term" value="F:zinc ion binding"/>
    <property type="evidence" value="ECO:0007669"/>
    <property type="project" value="UniProtKB-KW"/>
</dbReference>
<dbReference type="InterPro" id="IPR041373">
    <property type="entry name" value="RT_RNaseH"/>
</dbReference>
<feature type="domain" description="CCHC-type" evidence="27">
    <location>
        <begin position="388"/>
        <end position="404"/>
    </location>
</feature>
<dbReference type="GO" id="GO:0003723">
    <property type="term" value="F:RNA binding"/>
    <property type="evidence" value="ECO:0007669"/>
    <property type="project" value="UniProtKB-KW"/>
</dbReference>
<evidence type="ECO:0000313" key="31">
    <source>
        <dbReference type="EMBL" id="KZL63462.1"/>
    </source>
</evidence>
<dbReference type="Pfam" id="PF13975">
    <property type="entry name" value="gag-asp_proteas"/>
    <property type="match status" value="1"/>
</dbReference>
<evidence type="ECO:0000256" key="2">
    <source>
        <dbReference type="ARBA" id="ARBA00004173"/>
    </source>
</evidence>
<dbReference type="Gene3D" id="2.40.70.10">
    <property type="entry name" value="Acid Proteases"/>
    <property type="match status" value="1"/>
</dbReference>
<dbReference type="InterPro" id="IPR043502">
    <property type="entry name" value="DNA/RNA_pol_sf"/>
</dbReference>
<dbReference type="STRING" id="708197.A0A166LFJ3"/>
<dbReference type="PROSITE" id="PS50994">
    <property type="entry name" value="INTEGRASE"/>
    <property type="match status" value="1"/>
</dbReference>
<dbReference type="InterPro" id="IPR036875">
    <property type="entry name" value="Znf_CCHC_sf"/>
</dbReference>
<feature type="compositionally biased region" description="Polar residues" evidence="24">
    <location>
        <begin position="477"/>
        <end position="502"/>
    </location>
</feature>
<keyword evidence="25" id="KW-1133">Transmembrane helix</keyword>
<keyword evidence="8" id="KW-0540">Nuclease</keyword>
<feature type="domain" description="Reverse transcriptase" evidence="28">
    <location>
        <begin position="1167"/>
        <end position="1346"/>
    </location>
</feature>
<evidence type="ECO:0000256" key="3">
    <source>
        <dbReference type="ARBA" id="ARBA00011353"/>
    </source>
</evidence>
<keyword evidence="16 31" id="KW-0695">RNA-directed DNA polymerase</keyword>
<dbReference type="SUPFAM" id="SSF53098">
    <property type="entry name" value="Ribonuclease H-like"/>
    <property type="match status" value="1"/>
</dbReference>
<dbReference type="PANTHER" id="PTHR37984:SF5">
    <property type="entry name" value="PROTEIN NYNRIN-LIKE"/>
    <property type="match status" value="1"/>
</dbReference>